<feature type="chain" id="PRO_5038644597" description="Lipoprotein" evidence="1">
    <location>
        <begin position="29"/>
        <end position="126"/>
    </location>
</feature>
<dbReference type="AlphaFoldDB" id="A0A243RKZ6"/>
<sequence length="126" mass="13358">MLGGMHLVKAARAAVAACAVLLSLSACANAESAKPEEKVFPFSGTTLDVAAHETPTDLVATDREDVKVTLWFDVKGTNATSHSSLKNGRLDLNAGCSGLAFCDAKFRVEVPRGVKVLRDGRETDLR</sequence>
<accession>A0A243RKZ6</accession>
<evidence type="ECO:0000256" key="1">
    <source>
        <dbReference type="SAM" id="SignalP"/>
    </source>
</evidence>
<keyword evidence="3" id="KW-1185">Reference proteome</keyword>
<dbReference type="Proteomes" id="UP000194761">
    <property type="component" value="Unassembled WGS sequence"/>
</dbReference>
<dbReference type="EMBL" id="NGFP01000078">
    <property type="protein sequence ID" value="OUC95570.1"/>
    <property type="molecule type" value="Genomic_DNA"/>
</dbReference>
<name>A0A243RKZ6_9ACTN</name>
<keyword evidence="1" id="KW-0732">Signal</keyword>
<feature type="signal peptide" evidence="1">
    <location>
        <begin position="1"/>
        <end position="28"/>
    </location>
</feature>
<evidence type="ECO:0000313" key="2">
    <source>
        <dbReference type="EMBL" id="OUC95570.1"/>
    </source>
</evidence>
<comment type="caution">
    <text evidence="2">The sequence shown here is derived from an EMBL/GenBank/DDBJ whole genome shotgun (WGS) entry which is preliminary data.</text>
</comment>
<protein>
    <recommendedName>
        <fullName evidence="4">Lipoprotein</fullName>
    </recommendedName>
</protein>
<evidence type="ECO:0008006" key="4">
    <source>
        <dbReference type="Google" id="ProtNLM"/>
    </source>
</evidence>
<gene>
    <name evidence="2" type="ORF">CA984_18220</name>
</gene>
<reference evidence="2 3" key="1">
    <citation type="submission" date="2017-05" db="EMBL/GenBank/DDBJ databases">
        <title>Biotechnological potential of actinobacteria isolated from South African environments.</title>
        <authorList>
            <person name="Le Roes-Hill M."/>
            <person name="Prins A."/>
            <person name="Durrell K.A."/>
        </authorList>
    </citation>
    <scope>NUCLEOTIDE SEQUENCE [LARGE SCALE GENOMIC DNA]</scope>
    <source>
        <strain evidence="2">M26</strain>
    </source>
</reference>
<organism evidence="2 3">
    <name type="scientific">Streptosporangium minutum</name>
    <dbReference type="NCBI Taxonomy" id="569862"/>
    <lineage>
        <taxon>Bacteria</taxon>
        <taxon>Bacillati</taxon>
        <taxon>Actinomycetota</taxon>
        <taxon>Actinomycetes</taxon>
        <taxon>Streptosporangiales</taxon>
        <taxon>Streptosporangiaceae</taxon>
        <taxon>Streptosporangium</taxon>
    </lineage>
</organism>
<evidence type="ECO:0000313" key="3">
    <source>
        <dbReference type="Proteomes" id="UP000194761"/>
    </source>
</evidence>
<proteinExistence type="predicted"/>